<reference evidence="2" key="1">
    <citation type="submission" date="2019-03" db="EMBL/GenBank/DDBJ databases">
        <title>WGS assembly of Setaria viridis.</title>
        <authorList>
            <person name="Huang P."/>
            <person name="Jenkins J."/>
            <person name="Grimwood J."/>
            <person name="Barry K."/>
            <person name="Healey A."/>
            <person name="Mamidi S."/>
            <person name="Sreedasyam A."/>
            <person name="Shu S."/>
            <person name="Feldman M."/>
            <person name="Wu J."/>
            <person name="Yu Y."/>
            <person name="Chen C."/>
            <person name="Johnson J."/>
            <person name="Rokhsar D."/>
            <person name="Baxter I."/>
            <person name="Schmutz J."/>
            <person name="Brutnell T."/>
            <person name="Kellogg E."/>
        </authorList>
    </citation>
    <scope>NUCLEOTIDE SEQUENCE [LARGE SCALE GENOMIC DNA]</scope>
</reference>
<gene>
    <name evidence="2" type="ORF">SEVIR_5G181200v2</name>
</gene>
<dbReference type="Proteomes" id="UP000298652">
    <property type="component" value="Chromosome 5"/>
</dbReference>
<name>A0A4U6UF26_SETVI</name>
<dbReference type="Gramene" id="TKW14660">
    <property type="protein sequence ID" value="TKW14660"/>
    <property type="gene ID" value="SEVIR_5G181200v2"/>
</dbReference>
<organism evidence="2 3">
    <name type="scientific">Setaria viridis</name>
    <name type="common">Green bristlegrass</name>
    <name type="synonym">Setaria italica subsp. viridis</name>
    <dbReference type="NCBI Taxonomy" id="4556"/>
    <lineage>
        <taxon>Eukaryota</taxon>
        <taxon>Viridiplantae</taxon>
        <taxon>Streptophyta</taxon>
        <taxon>Embryophyta</taxon>
        <taxon>Tracheophyta</taxon>
        <taxon>Spermatophyta</taxon>
        <taxon>Magnoliopsida</taxon>
        <taxon>Liliopsida</taxon>
        <taxon>Poales</taxon>
        <taxon>Poaceae</taxon>
        <taxon>PACMAD clade</taxon>
        <taxon>Panicoideae</taxon>
        <taxon>Panicodae</taxon>
        <taxon>Paniceae</taxon>
        <taxon>Cenchrinae</taxon>
        <taxon>Setaria</taxon>
    </lineage>
</organism>
<feature type="region of interest" description="Disordered" evidence="1">
    <location>
        <begin position="79"/>
        <end position="141"/>
    </location>
</feature>
<evidence type="ECO:0000256" key="1">
    <source>
        <dbReference type="SAM" id="MobiDB-lite"/>
    </source>
</evidence>
<accession>A0A4U6UF26</accession>
<dbReference type="AlphaFoldDB" id="A0A4U6UF26"/>
<feature type="compositionally biased region" description="Pro residues" evidence="1">
    <location>
        <begin position="19"/>
        <end position="28"/>
    </location>
</feature>
<proteinExistence type="predicted"/>
<evidence type="ECO:0000313" key="2">
    <source>
        <dbReference type="EMBL" id="TKW14660.1"/>
    </source>
</evidence>
<protein>
    <submittedName>
        <fullName evidence="2">Uncharacterized protein</fullName>
    </submittedName>
</protein>
<sequence length="141" mass="15291">MASLANDRLARAPAAPGLILPPPGPCLDPPLHRDPIKRSPSPATPPLCHRPHTSHRFLLCATSKLPWSSPLRATPHSRDFAARFATPPCTSSSSPWPPRRRRCAGTPTAPPPAKLRRRRRVPIPSGHLCRPNPAKPSSGKM</sequence>
<feature type="region of interest" description="Disordered" evidence="1">
    <location>
        <begin position="1"/>
        <end position="49"/>
    </location>
</feature>
<evidence type="ECO:0000313" key="3">
    <source>
        <dbReference type="Proteomes" id="UP000298652"/>
    </source>
</evidence>
<keyword evidence="3" id="KW-1185">Reference proteome</keyword>
<dbReference type="EMBL" id="CM016556">
    <property type="protein sequence ID" value="TKW14660.1"/>
    <property type="molecule type" value="Genomic_DNA"/>
</dbReference>